<name>A0ABV9AL35_9ACTN</name>
<reference evidence="3" key="1">
    <citation type="journal article" date="2019" name="Int. J. Syst. Evol. Microbiol.">
        <title>The Global Catalogue of Microorganisms (GCM) 10K type strain sequencing project: providing services to taxonomists for standard genome sequencing and annotation.</title>
        <authorList>
            <consortium name="The Broad Institute Genomics Platform"/>
            <consortium name="The Broad Institute Genome Sequencing Center for Infectious Disease"/>
            <person name="Wu L."/>
            <person name="Ma J."/>
        </authorList>
    </citation>
    <scope>NUCLEOTIDE SEQUENCE [LARGE SCALE GENOMIC DNA]</scope>
    <source>
        <strain evidence="3">CGMCC 4.7177</strain>
    </source>
</reference>
<gene>
    <name evidence="2" type="ORF">ACFPIH_13960</name>
</gene>
<dbReference type="SMART" id="SM00421">
    <property type="entry name" value="HTH_LUXR"/>
    <property type="match status" value="1"/>
</dbReference>
<accession>A0ABV9AL35</accession>
<dbReference type="InterPro" id="IPR027417">
    <property type="entry name" value="P-loop_NTPase"/>
</dbReference>
<dbReference type="PANTHER" id="PTHR47691">
    <property type="entry name" value="REGULATOR-RELATED"/>
    <property type="match status" value="1"/>
</dbReference>
<dbReference type="InterPro" id="IPR003593">
    <property type="entry name" value="AAA+_ATPase"/>
</dbReference>
<dbReference type="PRINTS" id="PR00038">
    <property type="entry name" value="HTHLUXR"/>
</dbReference>
<keyword evidence="2" id="KW-0067">ATP-binding</keyword>
<comment type="caution">
    <text evidence="2">The sequence shown here is derived from an EMBL/GenBank/DDBJ whole genome shotgun (WGS) entry which is preliminary data.</text>
</comment>
<dbReference type="Gene3D" id="1.10.10.10">
    <property type="entry name" value="Winged helix-like DNA-binding domain superfamily/Winged helix DNA-binding domain"/>
    <property type="match status" value="1"/>
</dbReference>
<dbReference type="EMBL" id="JBHSFK010000008">
    <property type="protein sequence ID" value="MFC4500618.1"/>
    <property type="molecule type" value="Genomic_DNA"/>
</dbReference>
<evidence type="ECO:0000313" key="3">
    <source>
        <dbReference type="Proteomes" id="UP001595839"/>
    </source>
</evidence>
<dbReference type="InterPro" id="IPR036388">
    <property type="entry name" value="WH-like_DNA-bd_sf"/>
</dbReference>
<feature type="domain" description="HTH luxR-type" evidence="1">
    <location>
        <begin position="673"/>
        <end position="738"/>
    </location>
</feature>
<keyword evidence="2" id="KW-0547">Nucleotide-binding</keyword>
<dbReference type="InterPro" id="IPR000792">
    <property type="entry name" value="Tscrpt_reg_LuxR_C"/>
</dbReference>
<dbReference type="SMART" id="SM00382">
    <property type="entry name" value="AAA"/>
    <property type="match status" value="1"/>
</dbReference>
<dbReference type="SUPFAM" id="SSF52540">
    <property type="entry name" value="P-loop containing nucleoside triphosphate hydrolases"/>
    <property type="match status" value="1"/>
</dbReference>
<protein>
    <submittedName>
        <fullName evidence="2">ATP-binding protein</fullName>
    </submittedName>
</protein>
<dbReference type="SUPFAM" id="SSF46894">
    <property type="entry name" value="C-terminal effector domain of the bipartite response regulators"/>
    <property type="match status" value="1"/>
</dbReference>
<organism evidence="2 3">
    <name type="scientific">Streptomyces vulcanius</name>
    <dbReference type="NCBI Taxonomy" id="1441876"/>
    <lineage>
        <taxon>Bacteria</taxon>
        <taxon>Bacillati</taxon>
        <taxon>Actinomycetota</taxon>
        <taxon>Actinomycetes</taxon>
        <taxon>Kitasatosporales</taxon>
        <taxon>Streptomycetaceae</taxon>
        <taxon>Streptomyces</taxon>
    </lineage>
</organism>
<dbReference type="CDD" id="cd06170">
    <property type="entry name" value="LuxR_C_like"/>
    <property type="match status" value="1"/>
</dbReference>
<proteinExistence type="predicted"/>
<dbReference type="RefSeq" id="WP_381171552.1">
    <property type="nucleotide sequence ID" value="NZ_JBHSFK010000008.1"/>
</dbReference>
<dbReference type="InterPro" id="IPR016032">
    <property type="entry name" value="Sig_transdc_resp-reg_C-effctor"/>
</dbReference>
<sequence>MSSFVGRTDELVELGRLIAGGRLVTLTGPPGSGKTRLAIEAASAQQRTGRTAAGLVELDGAADPREVRERITAELARTSSAGRTDRGARLLVLDGCDHLLDACGRALNEAFSQCPDLRVLATSRESLRHPGEVVYPIAGLPVPGDDTDATPAELLRSPAVRLFADRARAVKPDFRLTAANTGRIGALCARLDGLPLAIELAARLVRAFPVATIHDQLDEAPLNLLTGGWRTAASRHQSLRAAVDWSHDLLTDDEQRLFRALAEAPGGFEPDMAAALTATAVQPRAVPALLASLEAKSLITALPDETGDARFRMLESLRCFARERLEDVAEQDTVRERAAAWFVMALGAFDETGVLSRHRARRLARERANIDHTLAWLRAGDDPRQVPLVAAVEALDMIMGAPTARPPVLASVLSRADPLSGYHHGALSAQAVLTAWRGLDDRARLLADQVRTGASRTGDDAQLARMETLLDLLRRPGSGPAAVRRLRHCLGTSRLQDDMPMAALSLHLLARQVLVTGETEHMAEPVDEALTVARDETVPGPLRPLLMARGALALQAGEQQQATSCFTALLHAAAGHPLWSAGALEGFALAAARDRAYERALKLLAAAEELRPTVPEVPATGVWWQRQVNAVRTSVIEAVPHKYVEAAFTSGRTLTSRQATDYALDTSVPTGEEPLSRASLSEREWQVAVLVSQGLTNRQIGDRMYLSTRTVDTHIRNIRTTLGLGSRAQIAAWIVEATPRRSAG</sequence>
<dbReference type="Pfam" id="PF00196">
    <property type="entry name" value="GerE"/>
    <property type="match status" value="1"/>
</dbReference>
<evidence type="ECO:0000313" key="2">
    <source>
        <dbReference type="EMBL" id="MFC4500618.1"/>
    </source>
</evidence>
<evidence type="ECO:0000259" key="1">
    <source>
        <dbReference type="PROSITE" id="PS50043"/>
    </source>
</evidence>
<dbReference type="Proteomes" id="UP001595839">
    <property type="component" value="Unassembled WGS sequence"/>
</dbReference>
<dbReference type="GO" id="GO:0005524">
    <property type="term" value="F:ATP binding"/>
    <property type="evidence" value="ECO:0007669"/>
    <property type="project" value="UniProtKB-KW"/>
</dbReference>
<dbReference type="PROSITE" id="PS50043">
    <property type="entry name" value="HTH_LUXR_2"/>
    <property type="match status" value="1"/>
</dbReference>
<dbReference type="Gene3D" id="3.40.50.300">
    <property type="entry name" value="P-loop containing nucleotide triphosphate hydrolases"/>
    <property type="match status" value="1"/>
</dbReference>
<keyword evidence="3" id="KW-1185">Reference proteome</keyword>
<dbReference type="PANTHER" id="PTHR47691:SF3">
    <property type="entry name" value="HTH-TYPE TRANSCRIPTIONAL REGULATOR RV0890C-RELATED"/>
    <property type="match status" value="1"/>
</dbReference>